<feature type="region of interest" description="Disordered" evidence="1">
    <location>
        <begin position="519"/>
        <end position="563"/>
    </location>
</feature>
<keyword evidence="3" id="KW-1185">Reference proteome</keyword>
<dbReference type="InterPro" id="IPR053127">
    <property type="entry name" value="Chromatin_remod_comp_subunit"/>
</dbReference>
<dbReference type="PANTHER" id="PTHR37929:SF1">
    <property type="entry name" value="SWI_SNF GLOBAL TRANSCRIPTION ACTIVATOR COMPLEX SUBUNIT SNF59"/>
    <property type="match status" value="1"/>
</dbReference>
<dbReference type="PANTHER" id="PTHR37929">
    <property type="entry name" value="GRIP AND COILED-COIL DOMAIN-CONTAINING PROTEIN PFC0235W"/>
    <property type="match status" value="1"/>
</dbReference>
<reference evidence="2 3" key="1">
    <citation type="submission" date="2024-05" db="EMBL/GenBank/DDBJ databases">
        <title>A draft genome resource for the thread blight pathogen Marasmius tenuissimus strain MS-2.</title>
        <authorList>
            <person name="Yulfo-Soto G.E."/>
            <person name="Baruah I.K."/>
            <person name="Amoako-Attah I."/>
            <person name="Bukari Y."/>
            <person name="Meinhardt L.W."/>
            <person name="Bailey B.A."/>
            <person name="Cohen S.P."/>
        </authorList>
    </citation>
    <scope>NUCLEOTIDE SEQUENCE [LARGE SCALE GENOMIC DNA]</scope>
    <source>
        <strain evidence="2 3">MS-2</strain>
    </source>
</reference>
<sequence length="605" mass="66807">MDDWQRIPFEDCQNLLDTGDSLPPPVTEPDLLPDLSLLFNPQLTLQSEELESELFLYLLASEPSPTCLSANISDSSFSDILFFDGSVANVSLSDTEPPSAIFTPNLVCLPDMFGTPATQEEADEPTPDNLRREDVATPDNLRREDVATPDNLRREDVATPDNLRREDVATPDNLRREDVATPDNLRREDVATPDNLRREDVATPDNLRREDVATPDNLRREDVATPDRCDDLLSRGAVRLTCDSQGGKTQRFHLPTPALLPPSPLSLPSPLLPRLLSEVPSRPGNLTFWMGDPDHLYFPAGYTNLVSTEKMSEATKISLSKIVFVSVHVIVVLEGQAHLHTFPGLPLAKECVTDVDKVLTVNALDIMKAFFVDLRRCSSEGIWDPSLMERTLLGLVDKIEGLTTREVPFLEGSPLTEGVGEEFCWLGRWMDGSGPQGWVLRSLNLNHEPTLKFTNSRIRHEAADIPHFLLVLQVKNLPPPGTLLPTGVVVPPRLVSPTPDRNALASTSTSPRFVLPDLSSGSAESLQTRSNISVPLPPSLTTWKTQSTGKRKRDENNGPLHLGTGEQRMMYRTCGTSEEGMPLRWATPLTPSNYSGIGIQPFLSS</sequence>
<evidence type="ECO:0000313" key="3">
    <source>
        <dbReference type="Proteomes" id="UP001437256"/>
    </source>
</evidence>
<feature type="region of interest" description="Disordered" evidence="1">
    <location>
        <begin position="112"/>
        <end position="222"/>
    </location>
</feature>
<accession>A0ABR3ABC9</accession>
<dbReference type="Proteomes" id="UP001437256">
    <property type="component" value="Unassembled WGS sequence"/>
</dbReference>
<proteinExistence type="predicted"/>
<comment type="caution">
    <text evidence="2">The sequence shown here is derived from an EMBL/GenBank/DDBJ whole genome shotgun (WGS) entry which is preliminary data.</text>
</comment>
<evidence type="ECO:0000313" key="2">
    <source>
        <dbReference type="EMBL" id="KAL0070657.1"/>
    </source>
</evidence>
<name>A0ABR3ABC9_9AGAR</name>
<protein>
    <submittedName>
        <fullName evidence="2">Uncharacterized protein</fullName>
    </submittedName>
</protein>
<feature type="compositionally biased region" description="Polar residues" evidence="1">
    <location>
        <begin position="519"/>
        <end position="548"/>
    </location>
</feature>
<evidence type="ECO:0000256" key="1">
    <source>
        <dbReference type="SAM" id="MobiDB-lite"/>
    </source>
</evidence>
<feature type="compositionally biased region" description="Basic and acidic residues" evidence="1">
    <location>
        <begin position="129"/>
        <end position="222"/>
    </location>
</feature>
<gene>
    <name evidence="2" type="ORF">AAF712_001878</name>
</gene>
<organism evidence="2 3">
    <name type="scientific">Marasmius tenuissimus</name>
    <dbReference type="NCBI Taxonomy" id="585030"/>
    <lineage>
        <taxon>Eukaryota</taxon>
        <taxon>Fungi</taxon>
        <taxon>Dikarya</taxon>
        <taxon>Basidiomycota</taxon>
        <taxon>Agaricomycotina</taxon>
        <taxon>Agaricomycetes</taxon>
        <taxon>Agaricomycetidae</taxon>
        <taxon>Agaricales</taxon>
        <taxon>Marasmiineae</taxon>
        <taxon>Marasmiaceae</taxon>
        <taxon>Marasmius</taxon>
    </lineage>
</organism>
<dbReference type="EMBL" id="JBBXMP010000005">
    <property type="protein sequence ID" value="KAL0070657.1"/>
    <property type="molecule type" value="Genomic_DNA"/>
</dbReference>